<dbReference type="AlphaFoldDB" id="A0A1E3X8H2"/>
<dbReference type="GO" id="GO:0002098">
    <property type="term" value="P:tRNA wobble uridine modification"/>
    <property type="evidence" value="ECO:0007669"/>
    <property type="project" value="TreeGrafter"/>
</dbReference>
<dbReference type="Pfam" id="PF01926">
    <property type="entry name" value="MMR_HSR1"/>
    <property type="match status" value="1"/>
</dbReference>
<dbReference type="SUPFAM" id="SSF52540">
    <property type="entry name" value="P-loop containing nucleoside triphosphate hydrolases"/>
    <property type="match status" value="1"/>
</dbReference>
<keyword evidence="4" id="KW-0472">Membrane</keyword>
<feature type="domain" description="G" evidence="5">
    <location>
        <begin position="44"/>
        <end position="151"/>
    </location>
</feature>
<comment type="caution">
    <text evidence="6">The sequence shown here is derived from an EMBL/GenBank/DDBJ whole genome shotgun (WGS) entry which is preliminary data.</text>
</comment>
<dbReference type="Proteomes" id="UP000094056">
    <property type="component" value="Unassembled WGS sequence"/>
</dbReference>
<gene>
    <name evidence="6" type="ORF">SCARUB_02982</name>
</gene>
<keyword evidence="2" id="KW-0812">Transmembrane</keyword>
<evidence type="ECO:0000313" key="7">
    <source>
        <dbReference type="Proteomes" id="UP000094056"/>
    </source>
</evidence>
<sequence>MGKKDFNIEDYIPTEDSISQGYDNKEFHEEWDKVNEQLDKNLVIAFLGTASSGKTTGIKALFDVDFGDISPIPGSTTDVKVKKINENVYLVDAPGFGDIKEEISQKAKEICDSVDIFIYILNAEGGYKIQEKEDYQDILKHNREALVVLNKIDLLRPHQKEYFIEDQREKMGVELKNFIAVAFDPLPQISPTPINVDKVQNWIQNTLEQKGKDLLFAKVARQKEKICNKWIKAATASAATIGALPIPGSDYIPITACQAGMTYKIAVTYGYNPTKKDIKDFLAGVFAGQVGRQVFRGILSLLKGAGWIPGPTWAAQAAISALAASIAAGSTYGLGKGAQAYYKSGMQIPIVEIQQIFKNNFEEYRKTKKVD</sequence>
<dbReference type="Gene3D" id="3.40.50.300">
    <property type="entry name" value="P-loop containing nucleotide triphosphate hydrolases"/>
    <property type="match status" value="1"/>
</dbReference>
<reference evidence="6 7" key="1">
    <citation type="submission" date="2016-07" db="EMBL/GenBank/DDBJ databases">
        <title>Draft genome of Scalindua rubra, obtained from a brine-seawater interface in the Red Sea, sheds light on salt adaptation in anammox bacteria.</title>
        <authorList>
            <person name="Speth D.R."/>
            <person name="Lagkouvardos I."/>
            <person name="Wang Y."/>
            <person name="Qian P.-Y."/>
            <person name="Dutilh B.E."/>
            <person name="Jetten M.S."/>
        </authorList>
    </citation>
    <scope>NUCLEOTIDE SEQUENCE [LARGE SCALE GENOMIC DNA]</scope>
    <source>
        <strain evidence="6">BSI-1</strain>
    </source>
</reference>
<dbReference type="InterPro" id="IPR027417">
    <property type="entry name" value="P-loop_NTPase"/>
</dbReference>
<dbReference type="Pfam" id="PF05128">
    <property type="entry name" value="DUF697"/>
    <property type="match status" value="1"/>
</dbReference>
<dbReference type="GO" id="GO:0005525">
    <property type="term" value="F:GTP binding"/>
    <property type="evidence" value="ECO:0007669"/>
    <property type="project" value="InterPro"/>
</dbReference>
<dbReference type="EMBL" id="MAYW01000088">
    <property type="protein sequence ID" value="ODS31902.1"/>
    <property type="molecule type" value="Genomic_DNA"/>
</dbReference>
<evidence type="ECO:0000256" key="1">
    <source>
        <dbReference type="ARBA" id="ARBA00004141"/>
    </source>
</evidence>
<dbReference type="PANTHER" id="PTHR42714:SF2">
    <property type="entry name" value="TRNA MODIFICATION GTPASE GTPBP3, MITOCHONDRIAL"/>
    <property type="match status" value="1"/>
</dbReference>
<dbReference type="InterPro" id="IPR021147">
    <property type="entry name" value="DUF697"/>
</dbReference>
<name>A0A1E3X8H2_9BACT</name>
<proteinExistence type="predicted"/>
<dbReference type="PANTHER" id="PTHR42714">
    <property type="entry name" value="TRNA MODIFICATION GTPASE GTPBP3"/>
    <property type="match status" value="1"/>
</dbReference>
<comment type="subcellular location">
    <subcellularLocation>
        <location evidence="1">Membrane</location>
        <topology evidence="1">Multi-pass membrane protein</topology>
    </subcellularLocation>
</comment>
<evidence type="ECO:0000259" key="5">
    <source>
        <dbReference type="Pfam" id="PF01926"/>
    </source>
</evidence>
<dbReference type="GO" id="GO:0016020">
    <property type="term" value="C:membrane"/>
    <property type="evidence" value="ECO:0007669"/>
    <property type="project" value="UniProtKB-SubCell"/>
</dbReference>
<organism evidence="6 7">
    <name type="scientific">Candidatus Scalindua rubra</name>
    <dbReference type="NCBI Taxonomy" id="1872076"/>
    <lineage>
        <taxon>Bacteria</taxon>
        <taxon>Pseudomonadati</taxon>
        <taxon>Planctomycetota</taxon>
        <taxon>Candidatus Brocadiia</taxon>
        <taxon>Candidatus Brocadiales</taxon>
        <taxon>Candidatus Scalinduaceae</taxon>
        <taxon>Candidatus Scalindua</taxon>
    </lineage>
</organism>
<keyword evidence="3" id="KW-1133">Transmembrane helix</keyword>
<evidence type="ECO:0000256" key="3">
    <source>
        <dbReference type="ARBA" id="ARBA00022989"/>
    </source>
</evidence>
<dbReference type="GO" id="GO:0005737">
    <property type="term" value="C:cytoplasm"/>
    <property type="evidence" value="ECO:0007669"/>
    <property type="project" value="TreeGrafter"/>
</dbReference>
<dbReference type="InterPro" id="IPR006073">
    <property type="entry name" value="GTP-bd"/>
</dbReference>
<accession>A0A1E3X8H2</accession>
<evidence type="ECO:0000256" key="4">
    <source>
        <dbReference type="ARBA" id="ARBA00023136"/>
    </source>
</evidence>
<evidence type="ECO:0000256" key="2">
    <source>
        <dbReference type="ARBA" id="ARBA00022692"/>
    </source>
</evidence>
<dbReference type="GO" id="GO:0030488">
    <property type="term" value="P:tRNA methylation"/>
    <property type="evidence" value="ECO:0007669"/>
    <property type="project" value="TreeGrafter"/>
</dbReference>
<protein>
    <submittedName>
        <fullName evidence="6">Putative GTPase protein</fullName>
    </submittedName>
</protein>
<evidence type="ECO:0000313" key="6">
    <source>
        <dbReference type="EMBL" id="ODS31902.1"/>
    </source>
</evidence>